<feature type="signal peptide" evidence="1">
    <location>
        <begin position="1"/>
        <end position="24"/>
    </location>
</feature>
<dbReference type="Pfam" id="PF01395">
    <property type="entry name" value="PBP_GOBP"/>
    <property type="match status" value="1"/>
</dbReference>
<keyword evidence="3" id="KW-1185">Reference proteome</keyword>
<dbReference type="Gene3D" id="1.10.238.20">
    <property type="entry name" value="Pheromone/general odorant binding protein domain"/>
    <property type="match status" value="1"/>
</dbReference>
<gene>
    <name evidence="2" type="ORF">PSYICH_LOCUS11730</name>
</gene>
<dbReference type="GO" id="GO:0005549">
    <property type="term" value="F:odorant binding"/>
    <property type="evidence" value="ECO:0007669"/>
    <property type="project" value="InterPro"/>
</dbReference>
<dbReference type="AlphaFoldDB" id="A0A9P0D3P5"/>
<organism evidence="2 3">
    <name type="scientific">Psylliodes chrysocephalus</name>
    <dbReference type="NCBI Taxonomy" id="3402493"/>
    <lineage>
        <taxon>Eukaryota</taxon>
        <taxon>Metazoa</taxon>
        <taxon>Ecdysozoa</taxon>
        <taxon>Arthropoda</taxon>
        <taxon>Hexapoda</taxon>
        <taxon>Insecta</taxon>
        <taxon>Pterygota</taxon>
        <taxon>Neoptera</taxon>
        <taxon>Endopterygota</taxon>
        <taxon>Coleoptera</taxon>
        <taxon>Polyphaga</taxon>
        <taxon>Cucujiformia</taxon>
        <taxon>Chrysomeloidea</taxon>
        <taxon>Chrysomelidae</taxon>
        <taxon>Galerucinae</taxon>
        <taxon>Alticini</taxon>
        <taxon>Psylliodes</taxon>
    </lineage>
</organism>
<protein>
    <submittedName>
        <fullName evidence="2">Uncharacterized protein</fullName>
    </submittedName>
</protein>
<dbReference type="Proteomes" id="UP001153636">
    <property type="component" value="Chromosome 5"/>
</dbReference>
<keyword evidence="1" id="KW-0732">Signal</keyword>
<dbReference type="SUPFAM" id="SSF47565">
    <property type="entry name" value="Insect pheromone/odorant-binding proteins"/>
    <property type="match status" value="1"/>
</dbReference>
<evidence type="ECO:0000313" key="3">
    <source>
        <dbReference type="Proteomes" id="UP001153636"/>
    </source>
</evidence>
<dbReference type="EMBL" id="OV651817">
    <property type="protein sequence ID" value="CAH1111283.1"/>
    <property type="molecule type" value="Genomic_DNA"/>
</dbReference>
<feature type="chain" id="PRO_5040109116" evidence="1">
    <location>
        <begin position="25"/>
        <end position="149"/>
    </location>
</feature>
<dbReference type="InterPro" id="IPR036728">
    <property type="entry name" value="PBP_GOBP_sf"/>
</dbReference>
<dbReference type="OrthoDB" id="6702328at2759"/>
<accession>A0A9P0D3P5</accession>
<proteinExistence type="predicted"/>
<dbReference type="SMART" id="SM00708">
    <property type="entry name" value="PhBP"/>
    <property type="match status" value="1"/>
</dbReference>
<reference evidence="2" key="1">
    <citation type="submission" date="2022-01" db="EMBL/GenBank/DDBJ databases">
        <authorList>
            <person name="King R."/>
        </authorList>
    </citation>
    <scope>NUCLEOTIDE SEQUENCE</scope>
</reference>
<evidence type="ECO:0000256" key="1">
    <source>
        <dbReference type="SAM" id="SignalP"/>
    </source>
</evidence>
<dbReference type="CDD" id="cd23992">
    <property type="entry name" value="PBP_GOBP"/>
    <property type="match status" value="1"/>
</dbReference>
<name>A0A9P0D3P5_9CUCU</name>
<sequence length="149" mass="16961">MLKKGMISLTILLILLGGEAFAKSKVHDVFEEIPNELKFMLKALHDICRDQCGITEASIDEIRVGQLKNDKKIKKYMSCIWLQSTMMDELGNLNIDLLHDLCPASLKDKVPKIHIDCHKKQPAKSPLEDLIFGMEDCVYKTNPEAYIMI</sequence>
<evidence type="ECO:0000313" key="2">
    <source>
        <dbReference type="EMBL" id="CAH1111283.1"/>
    </source>
</evidence>
<dbReference type="InterPro" id="IPR006170">
    <property type="entry name" value="PBP/GOBP"/>
</dbReference>